<comment type="caution">
    <text evidence="1">The sequence shown here is derived from an EMBL/GenBank/DDBJ whole genome shotgun (WGS) entry which is preliminary data.</text>
</comment>
<protein>
    <submittedName>
        <fullName evidence="1">Uncharacterized protein</fullName>
    </submittedName>
</protein>
<proteinExistence type="predicted"/>
<name>F7VFJ1_9PROT</name>
<dbReference type="EMBL" id="BABS01000069">
    <property type="protein sequence ID" value="GAA09136.1"/>
    <property type="molecule type" value="Genomic_DNA"/>
</dbReference>
<accession>F7VFJ1</accession>
<reference evidence="1 2" key="1">
    <citation type="journal article" date="2011" name="Biochem. Biophys. Res. Commun.">
        <title>Increased number of Arginine-based salt bridges contributes to the thermotolerance of thermotolerant acetic acid bacteria, Acetobacter tropicalis SKU1100.</title>
        <authorList>
            <person name="Matsutani M."/>
            <person name="Hirakawa H."/>
            <person name="Nishikura M."/>
            <person name="Soemphol W."/>
            <person name="Ali I.A.I."/>
            <person name="Yakushi T."/>
            <person name="Matsushita K."/>
        </authorList>
    </citation>
    <scope>NUCLEOTIDE SEQUENCE [LARGE SCALE GENOMIC DNA]</scope>
    <source>
        <strain evidence="1 2">NBRC 101654</strain>
    </source>
</reference>
<gene>
    <name evidence="1" type="ORF">ATPR_2140</name>
</gene>
<dbReference type="AlphaFoldDB" id="F7VFJ1"/>
<organism evidence="1 2">
    <name type="scientific">Acetobacter tropicalis NBRC 101654</name>
    <dbReference type="NCBI Taxonomy" id="749388"/>
    <lineage>
        <taxon>Bacteria</taxon>
        <taxon>Pseudomonadati</taxon>
        <taxon>Pseudomonadota</taxon>
        <taxon>Alphaproteobacteria</taxon>
        <taxon>Acetobacterales</taxon>
        <taxon>Acetobacteraceae</taxon>
        <taxon>Acetobacter</taxon>
    </lineage>
</organism>
<dbReference type="Proteomes" id="UP000004319">
    <property type="component" value="Unassembled WGS sequence"/>
</dbReference>
<sequence>MRAEKMVFSLMAAQSVPRAFQARIPPLLPSQGLLFQAVSISSSLSSRFKRRETAQTMVFAFLWGCCAHQGTTNAIVAGPCERLSEPRRLSHTFLGRHITLIFGRISSVTNGAEIL</sequence>
<evidence type="ECO:0000313" key="1">
    <source>
        <dbReference type="EMBL" id="GAA09136.1"/>
    </source>
</evidence>
<evidence type="ECO:0000313" key="2">
    <source>
        <dbReference type="Proteomes" id="UP000004319"/>
    </source>
</evidence>